<feature type="non-terminal residue" evidence="2">
    <location>
        <position position="88"/>
    </location>
</feature>
<keyword evidence="3" id="KW-1185">Reference proteome</keyword>
<dbReference type="AlphaFoldDB" id="A0ABC8K379"/>
<dbReference type="EMBL" id="CAKOAT010176933">
    <property type="protein sequence ID" value="CAH8352775.1"/>
    <property type="molecule type" value="Genomic_DNA"/>
</dbReference>
<evidence type="ECO:0000313" key="2">
    <source>
        <dbReference type="EMBL" id="CAH8352775.1"/>
    </source>
</evidence>
<gene>
    <name evidence="2" type="ORF">ERUC_LOCUS18745</name>
</gene>
<sequence>MDYTAGRNRLCWRQQNEAEFFFHLIRNQRPPSSRETGLLIFALLYLSICYIEHNYIFFSCTLRDHEEFKVFYGNKGLNDVENYELPRL</sequence>
<organism evidence="2 3">
    <name type="scientific">Eruca vesicaria subsp. sativa</name>
    <name type="common">Garden rocket</name>
    <name type="synonym">Eruca sativa</name>
    <dbReference type="NCBI Taxonomy" id="29727"/>
    <lineage>
        <taxon>Eukaryota</taxon>
        <taxon>Viridiplantae</taxon>
        <taxon>Streptophyta</taxon>
        <taxon>Embryophyta</taxon>
        <taxon>Tracheophyta</taxon>
        <taxon>Spermatophyta</taxon>
        <taxon>Magnoliopsida</taxon>
        <taxon>eudicotyledons</taxon>
        <taxon>Gunneridae</taxon>
        <taxon>Pentapetalae</taxon>
        <taxon>rosids</taxon>
        <taxon>malvids</taxon>
        <taxon>Brassicales</taxon>
        <taxon>Brassicaceae</taxon>
        <taxon>Brassiceae</taxon>
        <taxon>Eruca</taxon>
    </lineage>
</organism>
<proteinExistence type="predicted"/>
<keyword evidence="1" id="KW-0472">Membrane</keyword>
<name>A0ABC8K379_ERUVS</name>
<protein>
    <submittedName>
        <fullName evidence="2">Uncharacterized protein</fullName>
    </submittedName>
</protein>
<accession>A0ABC8K379</accession>
<evidence type="ECO:0000313" key="3">
    <source>
        <dbReference type="Proteomes" id="UP001642260"/>
    </source>
</evidence>
<feature type="transmembrane region" description="Helical" evidence="1">
    <location>
        <begin position="36"/>
        <end position="58"/>
    </location>
</feature>
<keyword evidence="1" id="KW-1133">Transmembrane helix</keyword>
<comment type="caution">
    <text evidence="2">The sequence shown here is derived from an EMBL/GenBank/DDBJ whole genome shotgun (WGS) entry which is preliminary data.</text>
</comment>
<reference evidence="2 3" key="1">
    <citation type="submission" date="2022-03" db="EMBL/GenBank/DDBJ databases">
        <authorList>
            <person name="Macdonald S."/>
            <person name="Ahmed S."/>
            <person name="Newling K."/>
        </authorList>
    </citation>
    <scope>NUCLEOTIDE SEQUENCE [LARGE SCALE GENOMIC DNA]</scope>
</reference>
<evidence type="ECO:0000256" key="1">
    <source>
        <dbReference type="SAM" id="Phobius"/>
    </source>
</evidence>
<keyword evidence="1" id="KW-0812">Transmembrane</keyword>
<dbReference type="Proteomes" id="UP001642260">
    <property type="component" value="Unassembled WGS sequence"/>
</dbReference>